<dbReference type="SUPFAM" id="SSF51735">
    <property type="entry name" value="NAD(P)-binding Rossmann-fold domains"/>
    <property type="match status" value="1"/>
</dbReference>
<evidence type="ECO:0000313" key="4">
    <source>
        <dbReference type="EMBL" id="TWG84070.1"/>
    </source>
</evidence>
<dbReference type="GO" id="GO:0016616">
    <property type="term" value="F:oxidoreductase activity, acting on the CH-OH group of donors, NAD or NADP as acceptor"/>
    <property type="evidence" value="ECO:0007669"/>
    <property type="project" value="TreeGrafter"/>
</dbReference>
<accession>A0A562BGQ2</accession>
<proteinExistence type="inferred from homology"/>
<dbReference type="PANTHER" id="PTHR42760">
    <property type="entry name" value="SHORT-CHAIN DEHYDROGENASES/REDUCTASES FAMILY MEMBER"/>
    <property type="match status" value="1"/>
</dbReference>
<evidence type="ECO:0000313" key="5">
    <source>
        <dbReference type="Proteomes" id="UP000318141"/>
    </source>
</evidence>
<sequence>MEFSDTNVVITGANGNLGKAVRAAFAGLGATVIGLDRHAAGDQGDEHAIAVDLLDAAGVNAAVADVIARHGHVDVLCNIAGAFDMGTPVHETSDAQWSAMYDANVRTLLNACRAVTPHMLRAGGGRIVNVGAASAARGIGTMGPYCAAKDAVQRITESMAAELRDAGIHVNAVLPSIIDTPQNRAAMPDADFSRWVEPAALADVIVFLASRASRALHGASVPVMNRV</sequence>
<dbReference type="EMBL" id="VLJN01000022">
    <property type="protein sequence ID" value="TWG84070.1"/>
    <property type="molecule type" value="Genomic_DNA"/>
</dbReference>
<comment type="similarity">
    <text evidence="1 3">Belongs to the short-chain dehydrogenases/reductases (SDR) family.</text>
</comment>
<dbReference type="Pfam" id="PF00106">
    <property type="entry name" value="adh_short"/>
    <property type="match status" value="1"/>
</dbReference>
<organism evidence="4 5">
    <name type="scientific">Cupriavidus gilardii J11</name>
    <dbReference type="NCBI Taxonomy" id="936133"/>
    <lineage>
        <taxon>Bacteria</taxon>
        <taxon>Pseudomonadati</taxon>
        <taxon>Pseudomonadota</taxon>
        <taxon>Betaproteobacteria</taxon>
        <taxon>Burkholderiales</taxon>
        <taxon>Burkholderiaceae</taxon>
        <taxon>Cupriavidus</taxon>
    </lineage>
</organism>
<name>A0A562BGQ2_9BURK</name>
<protein>
    <submittedName>
        <fullName evidence="4">NADP-dependent 3-hydroxy acid dehydrogenase YdfG</fullName>
    </submittedName>
</protein>
<dbReference type="Gene3D" id="3.40.50.720">
    <property type="entry name" value="NAD(P)-binding Rossmann-like Domain"/>
    <property type="match status" value="1"/>
</dbReference>
<dbReference type="InterPro" id="IPR020904">
    <property type="entry name" value="Sc_DH/Rdtase_CS"/>
</dbReference>
<evidence type="ECO:0000256" key="3">
    <source>
        <dbReference type="RuleBase" id="RU000363"/>
    </source>
</evidence>
<dbReference type="PANTHER" id="PTHR42760:SF115">
    <property type="entry name" value="3-OXOACYL-[ACYL-CARRIER-PROTEIN] REDUCTASE FABG"/>
    <property type="match status" value="1"/>
</dbReference>
<dbReference type="PRINTS" id="PR00081">
    <property type="entry name" value="GDHRDH"/>
</dbReference>
<evidence type="ECO:0000256" key="2">
    <source>
        <dbReference type="ARBA" id="ARBA00023002"/>
    </source>
</evidence>
<dbReference type="Proteomes" id="UP000318141">
    <property type="component" value="Unassembled WGS sequence"/>
</dbReference>
<dbReference type="OrthoDB" id="118015at2"/>
<dbReference type="PRINTS" id="PR00080">
    <property type="entry name" value="SDRFAMILY"/>
</dbReference>
<comment type="caution">
    <text evidence="4">The sequence shown here is derived from an EMBL/GenBank/DDBJ whole genome shotgun (WGS) entry which is preliminary data.</text>
</comment>
<dbReference type="AlphaFoldDB" id="A0A562BGQ2"/>
<reference evidence="4 5" key="1">
    <citation type="submission" date="2019-07" db="EMBL/GenBank/DDBJ databases">
        <title>Genome sequencing of lignin-degrading bacterial isolates.</title>
        <authorList>
            <person name="Gladden J."/>
        </authorList>
    </citation>
    <scope>NUCLEOTIDE SEQUENCE [LARGE SCALE GENOMIC DNA]</scope>
    <source>
        <strain evidence="4 5">J11</strain>
    </source>
</reference>
<gene>
    <name evidence="4" type="ORF">L602_002900000090</name>
</gene>
<evidence type="ECO:0000256" key="1">
    <source>
        <dbReference type="ARBA" id="ARBA00006484"/>
    </source>
</evidence>
<keyword evidence="2" id="KW-0560">Oxidoreductase</keyword>
<dbReference type="InterPro" id="IPR002347">
    <property type="entry name" value="SDR_fam"/>
</dbReference>
<dbReference type="PROSITE" id="PS00061">
    <property type="entry name" value="ADH_SHORT"/>
    <property type="match status" value="1"/>
</dbReference>
<dbReference type="InterPro" id="IPR036291">
    <property type="entry name" value="NAD(P)-bd_dom_sf"/>
</dbReference>
<keyword evidence="5" id="KW-1185">Reference proteome</keyword>